<dbReference type="EnsemblPlants" id="PNT75686">
    <property type="protein sequence ID" value="PNT75686"/>
    <property type="gene ID" value="BRADI_1g36711v3"/>
</dbReference>
<dbReference type="Proteomes" id="UP000008810">
    <property type="component" value="Chromosome 1"/>
</dbReference>
<evidence type="ECO:0000313" key="4">
    <source>
        <dbReference type="Proteomes" id="UP000008810"/>
    </source>
</evidence>
<feature type="region of interest" description="Disordered" evidence="1">
    <location>
        <begin position="71"/>
        <end position="140"/>
    </location>
</feature>
<dbReference type="EMBL" id="CM000880">
    <property type="protein sequence ID" value="PNT75686.1"/>
    <property type="molecule type" value="Genomic_DNA"/>
</dbReference>
<evidence type="ECO:0000313" key="3">
    <source>
        <dbReference type="EnsemblPlants" id="PNT75685"/>
    </source>
</evidence>
<keyword evidence="4" id="KW-1185">Reference proteome</keyword>
<organism evidence="2">
    <name type="scientific">Brachypodium distachyon</name>
    <name type="common">Purple false brome</name>
    <name type="synonym">Trachynia distachya</name>
    <dbReference type="NCBI Taxonomy" id="15368"/>
    <lineage>
        <taxon>Eukaryota</taxon>
        <taxon>Viridiplantae</taxon>
        <taxon>Streptophyta</taxon>
        <taxon>Embryophyta</taxon>
        <taxon>Tracheophyta</taxon>
        <taxon>Spermatophyta</taxon>
        <taxon>Magnoliopsida</taxon>
        <taxon>Liliopsida</taxon>
        <taxon>Poales</taxon>
        <taxon>Poaceae</taxon>
        <taxon>BOP clade</taxon>
        <taxon>Pooideae</taxon>
        <taxon>Stipodae</taxon>
        <taxon>Brachypodieae</taxon>
        <taxon>Brachypodium</taxon>
    </lineage>
</organism>
<gene>
    <name evidence="2" type="ORF">BRADI_1g36711v3</name>
</gene>
<reference evidence="2 3" key="1">
    <citation type="journal article" date="2010" name="Nature">
        <title>Genome sequencing and analysis of the model grass Brachypodium distachyon.</title>
        <authorList>
            <consortium name="International Brachypodium Initiative"/>
        </authorList>
    </citation>
    <scope>NUCLEOTIDE SEQUENCE [LARGE SCALE GENOMIC DNA]</scope>
    <source>
        <strain evidence="2 3">Bd21</strain>
    </source>
</reference>
<dbReference type="AlphaFoldDB" id="A0A2K2DN30"/>
<feature type="compositionally biased region" description="Low complexity" evidence="1">
    <location>
        <begin position="71"/>
        <end position="84"/>
    </location>
</feature>
<dbReference type="EMBL" id="CM000880">
    <property type="protein sequence ID" value="PNT75685.1"/>
    <property type="molecule type" value="Genomic_DNA"/>
</dbReference>
<dbReference type="Gramene" id="PNT75686">
    <property type="protein sequence ID" value="PNT75686"/>
    <property type="gene ID" value="BRADI_1g36711v3"/>
</dbReference>
<proteinExistence type="predicted"/>
<sequence length="173" mass="18754">IHSFLCLSLSTSHALLSRSDLHTHALNSSASTLFFPFLHTSCSSSPFLSPFRLAHLPSSVAQHLEIGVAAPPLSSSTSSSSRGSARWRRIRRPRPSPAWDPPPLAPQRPDPTSPPPHTADRSGRDRLRRRRPSPTRRTAWFTPACGGAAARTAWSTGSDAWRSTGASLICCNI</sequence>
<dbReference type="Gramene" id="PNT75685">
    <property type="protein sequence ID" value="PNT75685"/>
    <property type="gene ID" value="BRADI_1g36711v3"/>
</dbReference>
<protein>
    <submittedName>
        <fullName evidence="2 3">Uncharacterized protein</fullName>
    </submittedName>
</protein>
<accession>A0A2K2DN30</accession>
<feature type="compositionally biased region" description="Pro residues" evidence="1">
    <location>
        <begin position="95"/>
        <end position="117"/>
    </location>
</feature>
<reference evidence="2" key="2">
    <citation type="submission" date="2017-06" db="EMBL/GenBank/DDBJ databases">
        <title>WGS assembly of Brachypodium distachyon.</title>
        <authorList>
            <consortium name="The International Brachypodium Initiative"/>
            <person name="Lucas S."/>
            <person name="Harmon-Smith M."/>
            <person name="Lail K."/>
            <person name="Tice H."/>
            <person name="Grimwood J."/>
            <person name="Bruce D."/>
            <person name="Barry K."/>
            <person name="Shu S."/>
            <person name="Lindquist E."/>
            <person name="Wang M."/>
            <person name="Pitluck S."/>
            <person name="Vogel J.P."/>
            <person name="Garvin D.F."/>
            <person name="Mockler T.C."/>
            <person name="Schmutz J."/>
            <person name="Rokhsar D."/>
            <person name="Bevan M.W."/>
        </authorList>
    </citation>
    <scope>NUCLEOTIDE SEQUENCE</scope>
    <source>
        <strain evidence="2">Bd21</strain>
    </source>
</reference>
<evidence type="ECO:0000313" key="2">
    <source>
        <dbReference type="EMBL" id="PNT75686.1"/>
    </source>
</evidence>
<feature type="non-terminal residue" evidence="2">
    <location>
        <position position="1"/>
    </location>
</feature>
<evidence type="ECO:0000256" key="1">
    <source>
        <dbReference type="SAM" id="MobiDB-lite"/>
    </source>
</evidence>
<dbReference type="InParanoid" id="A0A2K2DN30"/>
<dbReference type="EnsemblPlants" id="PNT75685">
    <property type="protein sequence ID" value="PNT75685"/>
    <property type="gene ID" value="BRADI_1g36711v3"/>
</dbReference>
<feature type="compositionally biased region" description="Basic residues" evidence="1">
    <location>
        <begin position="85"/>
        <end position="94"/>
    </location>
</feature>
<name>A0A2K2DN30_BRADI</name>
<reference evidence="3" key="3">
    <citation type="submission" date="2018-08" db="UniProtKB">
        <authorList>
            <consortium name="EnsemblPlants"/>
        </authorList>
    </citation>
    <scope>IDENTIFICATION</scope>
    <source>
        <strain evidence="3">cv. Bd21</strain>
    </source>
</reference>